<feature type="non-terminal residue" evidence="2">
    <location>
        <position position="1"/>
    </location>
</feature>
<keyword evidence="3" id="KW-1185">Reference proteome</keyword>
<feature type="domain" description="Apple" evidence="1">
    <location>
        <begin position="276"/>
        <end position="331"/>
    </location>
</feature>
<dbReference type="Proteomes" id="UP001331761">
    <property type="component" value="Unassembled WGS sequence"/>
</dbReference>
<name>A0AAN8FCF4_TRICO</name>
<dbReference type="EMBL" id="WIXE01010997">
    <property type="protein sequence ID" value="KAK5977121.1"/>
    <property type="molecule type" value="Genomic_DNA"/>
</dbReference>
<reference evidence="2 3" key="1">
    <citation type="submission" date="2019-10" db="EMBL/GenBank/DDBJ databases">
        <title>Assembly and Annotation for the nematode Trichostrongylus colubriformis.</title>
        <authorList>
            <person name="Martin J."/>
        </authorList>
    </citation>
    <scope>NUCLEOTIDE SEQUENCE [LARGE SCALE GENOMIC DNA]</scope>
    <source>
        <strain evidence="2">G859</strain>
        <tissue evidence="2">Whole worm</tissue>
    </source>
</reference>
<comment type="caution">
    <text evidence="2">The sequence shown here is derived from an EMBL/GenBank/DDBJ whole genome shotgun (WGS) entry which is preliminary data.</text>
</comment>
<dbReference type="Pfam" id="PF00024">
    <property type="entry name" value="PAN_1"/>
    <property type="match status" value="1"/>
</dbReference>
<evidence type="ECO:0000313" key="2">
    <source>
        <dbReference type="EMBL" id="KAK5977121.1"/>
    </source>
</evidence>
<gene>
    <name evidence="2" type="ORF">GCK32_010184</name>
</gene>
<evidence type="ECO:0000259" key="1">
    <source>
        <dbReference type="Pfam" id="PF00024"/>
    </source>
</evidence>
<protein>
    <recommendedName>
        <fullName evidence="1">Apple domain-containing protein</fullName>
    </recommendedName>
</protein>
<dbReference type="InterPro" id="IPR003609">
    <property type="entry name" value="Pan_app"/>
</dbReference>
<dbReference type="SUPFAM" id="SSF57414">
    <property type="entry name" value="Hairpin loop containing domain-like"/>
    <property type="match status" value="1"/>
</dbReference>
<accession>A0AAN8FCF4</accession>
<sequence length="342" mass="38183">VQPVRVEPMHEEPEQVEPVRVRPVRVEPMLVDSAHVKPVRVEPMLMESISIRERPTTNVPATARRYPSRYAQYLAEKEAAFGKYSASPSSSSSNEDTFTLIPTVDNSLSIDDAEVIAPMIPMRPKKNRRAMFAGKRIAFSDDHMFSRKIDGADIRRQQQAKLKQVTLGGPTPPSYVDKARSFLEMVNTKKSRSHGVKSNVVDAQLDSSAMVTSAEFTGGCSKDKLPIWMTFENSVGSELIDSNYVEDWDACRRMCENDTQPQEAFEGLPPGYDGLKLCVELCVLSTEYSCRSATFEMLDGLCKLYSVDSISAPTAFEPTHVMHQLYFENGCTSQHELSPVGK</sequence>
<dbReference type="AlphaFoldDB" id="A0AAN8FCF4"/>
<proteinExistence type="predicted"/>
<evidence type="ECO:0000313" key="3">
    <source>
        <dbReference type="Proteomes" id="UP001331761"/>
    </source>
</evidence>
<organism evidence="2 3">
    <name type="scientific">Trichostrongylus colubriformis</name>
    <name type="common">Black scour worm</name>
    <dbReference type="NCBI Taxonomy" id="6319"/>
    <lineage>
        <taxon>Eukaryota</taxon>
        <taxon>Metazoa</taxon>
        <taxon>Ecdysozoa</taxon>
        <taxon>Nematoda</taxon>
        <taxon>Chromadorea</taxon>
        <taxon>Rhabditida</taxon>
        <taxon>Rhabditina</taxon>
        <taxon>Rhabditomorpha</taxon>
        <taxon>Strongyloidea</taxon>
        <taxon>Trichostrongylidae</taxon>
        <taxon>Trichostrongylus</taxon>
    </lineage>
</organism>